<dbReference type="EMBL" id="CP002026">
    <property type="protein sequence ID" value="ADH88141.1"/>
    <property type="molecule type" value="Genomic_DNA"/>
</dbReference>
<dbReference type="OrthoDB" id="8451110at2"/>
<dbReference type="HOGENOM" id="CLU_2556649_0_0_5"/>
<evidence type="ECO:0000313" key="2">
    <source>
        <dbReference type="Proteomes" id="UP000006633"/>
    </source>
</evidence>
<gene>
    <name evidence="1" type="ordered locus">Snov_0816</name>
</gene>
<sequence length="82" mass="8726">MIGTERTAPPPGEEEFVTLIGGDAEEIGRAFKAEGLAAQDFTVVHRIGRHRLAAAPGQDLVALISALLDGRLVAATYARRSR</sequence>
<accession>D7A5L7</accession>
<keyword evidence="2" id="KW-1185">Reference proteome</keyword>
<dbReference type="Proteomes" id="UP000006633">
    <property type="component" value="Chromosome"/>
</dbReference>
<dbReference type="AlphaFoldDB" id="D7A5L7"/>
<protein>
    <submittedName>
        <fullName evidence="1">Uncharacterized protein</fullName>
    </submittedName>
</protein>
<dbReference type="STRING" id="639283.Snov_0816"/>
<proteinExistence type="predicted"/>
<dbReference type="RefSeq" id="WP_013165646.1">
    <property type="nucleotide sequence ID" value="NC_014217.1"/>
</dbReference>
<dbReference type="eggNOG" id="ENOG50310W1">
    <property type="taxonomic scope" value="Bacteria"/>
</dbReference>
<dbReference type="KEGG" id="sno:Snov_0816"/>
<name>D7A5L7_ANCN5</name>
<organism evidence="1 2">
    <name type="scientific">Ancylobacter novellus (strain ATCC 8093 / DSM 506 / JCM 20403 / CCM 1077 / IAM 12100 / NBRC 12443 / NCIMB 10456)</name>
    <name type="common">Starkeya novella</name>
    <dbReference type="NCBI Taxonomy" id="639283"/>
    <lineage>
        <taxon>Bacteria</taxon>
        <taxon>Pseudomonadati</taxon>
        <taxon>Pseudomonadota</taxon>
        <taxon>Alphaproteobacteria</taxon>
        <taxon>Hyphomicrobiales</taxon>
        <taxon>Xanthobacteraceae</taxon>
        <taxon>Ancylobacter</taxon>
    </lineage>
</organism>
<evidence type="ECO:0000313" key="1">
    <source>
        <dbReference type="EMBL" id="ADH88141.1"/>
    </source>
</evidence>
<reference evidence="1 2" key="1">
    <citation type="journal article" date="2012" name="Stand. Genomic Sci.">
        <title>Complete genome sequence of the facultatively chemolithoautotrophic and methylotrophic alpha Proteobacterium Starkeya novella type strain (ATCC 8093(T)).</title>
        <authorList>
            <person name="Kappler U."/>
            <person name="Davenport K."/>
            <person name="Beatson S."/>
            <person name="Lucas S."/>
            <person name="Lapidus A."/>
            <person name="Copeland A."/>
            <person name="Berry K.W."/>
            <person name="Glavina Del Rio T."/>
            <person name="Hammon N."/>
            <person name="Dalin E."/>
            <person name="Tice H."/>
            <person name="Pitluck S."/>
            <person name="Richardson P."/>
            <person name="Bruce D."/>
            <person name="Goodwin L.A."/>
            <person name="Han C."/>
            <person name="Tapia R."/>
            <person name="Detter J.C."/>
            <person name="Chang Y.J."/>
            <person name="Jeffries C.D."/>
            <person name="Land M."/>
            <person name="Hauser L."/>
            <person name="Kyrpides N.C."/>
            <person name="Goker M."/>
            <person name="Ivanova N."/>
            <person name="Klenk H.P."/>
            <person name="Woyke T."/>
        </authorList>
    </citation>
    <scope>NUCLEOTIDE SEQUENCE [LARGE SCALE GENOMIC DNA]</scope>
    <source>
        <strain evidence="2">ATCC 8093 / DSM 506 / JCM 20403 / CCM 1077 / IAM 12100 / NBRC 12443 / NCIMB 10456</strain>
    </source>
</reference>